<dbReference type="HOGENOM" id="CLU_084512_0_0_1"/>
<evidence type="ECO:0000313" key="5">
    <source>
        <dbReference type="Proteomes" id="UP000029964"/>
    </source>
</evidence>
<keyword evidence="5" id="KW-1185">Reference proteome</keyword>
<reference evidence="5" key="1">
    <citation type="journal article" date="2014" name="Genome Announc.">
        <title>Genome sequence and annotation of Acremonium chrysogenum, producer of the beta-lactam antibiotic cephalosporin C.</title>
        <authorList>
            <person name="Terfehr D."/>
            <person name="Dahlmann T.A."/>
            <person name="Specht T."/>
            <person name="Zadra I."/>
            <person name="Kuernsteiner H."/>
            <person name="Kueck U."/>
        </authorList>
    </citation>
    <scope>NUCLEOTIDE SEQUENCE [LARGE SCALE GENOMIC DNA]</scope>
    <source>
        <strain evidence="5">ATCC 11550 / CBS 779.69 / DSM 880 / IAM 14645 / JCM 23072 / IMI 49137</strain>
    </source>
</reference>
<dbReference type="InterPro" id="IPR056124">
    <property type="entry name" value="DUF7707"/>
</dbReference>
<feature type="signal peptide" evidence="2">
    <location>
        <begin position="1"/>
        <end position="19"/>
    </location>
</feature>
<dbReference type="EMBL" id="JPKY01000240">
    <property type="protein sequence ID" value="KFH40292.1"/>
    <property type="molecule type" value="Genomic_DNA"/>
</dbReference>
<accession>A0A086ST60</accession>
<evidence type="ECO:0000259" key="3">
    <source>
        <dbReference type="Pfam" id="PF24808"/>
    </source>
</evidence>
<evidence type="ECO:0000256" key="1">
    <source>
        <dbReference type="SAM" id="MobiDB-lite"/>
    </source>
</evidence>
<feature type="region of interest" description="Disordered" evidence="1">
    <location>
        <begin position="125"/>
        <end position="171"/>
    </location>
</feature>
<feature type="compositionally biased region" description="Polar residues" evidence="1">
    <location>
        <begin position="130"/>
        <end position="143"/>
    </location>
</feature>
<feature type="chain" id="PRO_5001815064" description="DUF7707 domain-containing protein" evidence="2">
    <location>
        <begin position="20"/>
        <end position="196"/>
    </location>
</feature>
<dbReference type="PANTHER" id="PTHR38118:SF2">
    <property type="entry name" value="CDP-ALCOHOL PHOSPHATIDYLTRANSFERASE PROTEIN"/>
    <property type="match status" value="1"/>
</dbReference>
<feature type="domain" description="DUF7707" evidence="3">
    <location>
        <begin position="21"/>
        <end position="125"/>
    </location>
</feature>
<organism evidence="4 5">
    <name type="scientific">Hapsidospora chrysogenum (strain ATCC 11550 / CBS 779.69 / DSM 880 / IAM 14645 / JCM 23072 / IMI 49137)</name>
    <name type="common">Acremonium chrysogenum</name>
    <dbReference type="NCBI Taxonomy" id="857340"/>
    <lineage>
        <taxon>Eukaryota</taxon>
        <taxon>Fungi</taxon>
        <taxon>Dikarya</taxon>
        <taxon>Ascomycota</taxon>
        <taxon>Pezizomycotina</taxon>
        <taxon>Sordariomycetes</taxon>
        <taxon>Hypocreomycetidae</taxon>
        <taxon>Hypocreales</taxon>
        <taxon>Bionectriaceae</taxon>
        <taxon>Hapsidospora</taxon>
    </lineage>
</organism>
<evidence type="ECO:0000313" key="4">
    <source>
        <dbReference type="EMBL" id="KFH40292.1"/>
    </source>
</evidence>
<evidence type="ECO:0000256" key="2">
    <source>
        <dbReference type="SAM" id="SignalP"/>
    </source>
</evidence>
<dbReference type="Pfam" id="PF24808">
    <property type="entry name" value="DUF7707"/>
    <property type="match status" value="1"/>
</dbReference>
<sequence length="196" mass="20769">MLFRSSVVAAATLLTMAQAQYNIDPDSVPIADREQWCRSQVASCPLICEQTKPGTTLVNDCDVDTLTYGCLCGDNKKPNISEYSLTIPYFVCREWGTQCVDNCPENDSKCASDCREDHPCGALNPKKVKPTTSTAGPSASQTDDATDVIYTDSPGSSEDDNGNGGDERDGASALALGQAHGLAVVLGSLFVGFAML</sequence>
<keyword evidence="2" id="KW-0732">Signal</keyword>
<dbReference type="PANTHER" id="PTHR38118">
    <property type="entry name" value="ANCHORED CELL WALL PROTEIN 11-RELATED"/>
    <property type="match status" value="1"/>
</dbReference>
<dbReference type="OrthoDB" id="2439692at2759"/>
<proteinExistence type="predicted"/>
<dbReference type="Proteomes" id="UP000029964">
    <property type="component" value="Unassembled WGS sequence"/>
</dbReference>
<name>A0A086ST60_HAPC1</name>
<comment type="caution">
    <text evidence="4">The sequence shown here is derived from an EMBL/GenBank/DDBJ whole genome shotgun (WGS) entry which is preliminary data.</text>
</comment>
<dbReference type="AlphaFoldDB" id="A0A086ST60"/>
<gene>
    <name evidence="4" type="ORF">ACRE_090480</name>
</gene>
<protein>
    <recommendedName>
        <fullName evidence="3">DUF7707 domain-containing protein</fullName>
    </recommendedName>
</protein>